<keyword evidence="3" id="KW-1185">Reference proteome</keyword>
<gene>
    <name evidence="2" type="ORF">CUR178_05488</name>
</gene>
<organism evidence="2 3">
    <name type="scientific">Leishmania enriettii</name>
    <dbReference type="NCBI Taxonomy" id="5663"/>
    <lineage>
        <taxon>Eukaryota</taxon>
        <taxon>Discoba</taxon>
        <taxon>Euglenozoa</taxon>
        <taxon>Kinetoplastea</taxon>
        <taxon>Metakinetoplastina</taxon>
        <taxon>Trypanosomatida</taxon>
        <taxon>Trypanosomatidae</taxon>
        <taxon>Leishmaniinae</taxon>
        <taxon>Leishmania</taxon>
    </lineage>
</organism>
<sequence length="194" mass="20691">MLSALKKRLRAEIGNDGVSGSVHAADRRTFADGGADLQRTPPPQASLTSPSPGLSMPAAMTEDRTDLSASSVSAALHGRQRHVSFKSEEVNDEWGDSSANRRDAVSDRAGNAKKFVNGAAESLLFTVAPQQSGMRAAERDEAAAATATRVLEPVEHLLAMRERLDEALLRHEGERGVLEEMFGSVEGALKLGSR</sequence>
<dbReference type="AlphaFoldDB" id="A0A836H3M1"/>
<comment type="caution">
    <text evidence="2">The sequence shown here is derived from an EMBL/GenBank/DDBJ whole genome shotgun (WGS) entry which is preliminary data.</text>
</comment>
<dbReference type="GeneID" id="94172687"/>
<dbReference type="EMBL" id="JAFHKP010000023">
    <property type="protein sequence ID" value="KAG5478907.1"/>
    <property type="molecule type" value="Genomic_DNA"/>
</dbReference>
<proteinExistence type="predicted"/>
<feature type="region of interest" description="Disordered" evidence="1">
    <location>
        <begin position="12"/>
        <end position="105"/>
    </location>
</feature>
<evidence type="ECO:0000256" key="1">
    <source>
        <dbReference type="SAM" id="MobiDB-lite"/>
    </source>
</evidence>
<evidence type="ECO:0000313" key="2">
    <source>
        <dbReference type="EMBL" id="KAG5478907.1"/>
    </source>
</evidence>
<evidence type="ECO:0000313" key="3">
    <source>
        <dbReference type="Proteomes" id="UP000674179"/>
    </source>
</evidence>
<reference evidence="2 3" key="1">
    <citation type="submission" date="2021-02" db="EMBL/GenBank/DDBJ databases">
        <title>Leishmania (Mundinia) enrietti genome sequencing and assembly.</title>
        <authorList>
            <person name="Almutairi H."/>
            <person name="Gatherer D."/>
        </authorList>
    </citation>
    <scope>NUCLEOTIDE SEQUENCE [LARGE SCALE GENOMIC DNA]</scope>
    <source>
        <strain evidence="2">CUR178</strain>
    </source>
</reference>
<protein>
    <submittedName>
        <fullName evidence="2">Uncharacterized protein</fullName>
    </submittedName>
</protein>
<dbReference type="KEGG" id="lenr:94172687"/>
<dbReference type="Proteomes" id="UP000674179">
    <property type="component" value="Chromosome 23"/>
</dbReference>
<dbReference type="RefSeq" id="XP_067692965.1">
    <property type="nucleotide sequence ID" value="XM_067837177.1"/>
</dbReference>
<name>A0A836H3M1_LEIEN</name>
<accession>A0A836H3M1</accession>